<evidence type="ECO:0000313" key="2">
    <source>
        <dbReference type="EMBL" id="XAY04153.1"/>
    </source>
</evidence>
<dbReference type="PANTHER" id="PTHR34853">
    <property type="match status" value="1"/>
</dbReference>
<sequence>MKRVLLAVVLSALWAAPAGAASPKDDPFYGVPAGIEKLANGSVIDSRPVTATQFSIPIRAKAWQVRFKTQDTTGAASAYITTVLVPETPWTGGGPRPVLSYQMAEDGVGLKCAPSWVLTQGLAAPSNTTPDASTIAAALDRGWAVVVPDYQGPDSAWLGGDGQARGVLDGLRAARAFKPAGLDPQAPIGVWGYSGGAIASSTAAQLQPTYAPDLKLAGVALGGNNASIRGGLGAFDGSLFGGAIAIGFIGLDRAYPEYRLSDQLNDAGRAAIARSQDDCIIDAVTKHPALRASSFLKDPSALDGPPWTEVFRRASPLTFPGIPAAPVYDYHAVDDQLAPIGPSRLLLERYCRAGVTVQHREAPGEHFIEAVAGEAGAVAFLTARFAGQPALNTCRVPADPLPVPAAKPAAAKRCAANRVVTIRVRTPRRGRIVSATATVAGKRVAVRRVDGRHVVRVTLTGRRSATVRVRITVRTSTGARYVDQRTYRPCARRA</sequence>
<dbReference type="GO" id="GO:0016042">
    <property type="term" value="P:lipid catabolic process"/>
    <property type="evidence" value="ECO:0007669"/>
    <property type="project" value="InterPro"/>
</dbReference>
<dbReference type="Gene3D" id="1.10.260.130">
    <property type="match status" value="1"/>
</dbReference>
<keyword evidence="1" id="KW-0732">Signal</keyword>
<dbReference type="KEGG" id="parq:DSM112329_00983"/>
<dbReference type="Gene3D" id="3.40.50.1820">
    <property type="entry name" value="alpha/beta hydrolase"/>
    <property type="match status" value="1"/>
</dbReference>
<dbReference type="InterPro" id="IPR005152">
    <property type="entry name" value="Lipase_secreted"/>
</dbReference>
<dbReference type="GO" id="GO:0004806">
    <property type="term" value="F:triacylglycerol lipase activity"/>
    <property type="evidence" value="ECO:0007669"/>
    <property type="project" value="InterPro"/>
</dbReference>
<proteinExistence type="predicted"/>
<reference evidence="2" key="1">
    <citation type="submission" date="2022-12" db="EMBL/GenBank/DDBJ databases">
        <title>Paraconexibacter alkalitolerans sp. nov. and Baekduia alba sp. nov., isolated from soil and emended description of the genera Paraconexibacter (Chun et al., 2020) and Baekduia (An et al., 2020).</title>
        <authorList>
            <person name="Vieira S."/>
            <person name="Huber K.J."/>
            <person name="Geppert A."/>
            <person name="Wolf J."/>
            <person name="Neumann-Schaal M."/>
            <person name="Muesken M."/>
            <person name="Overmann J."/>
        </authorList>
    </citation>
    <scope>NUCLEOTIDE SEQUENCE</scope>
    <source>
        <strain evidence="2">AEG42_29</strain>
    </source>
</reference>
<protein>
    <recommendedName>
        <fullName evidence="3">Lipase</fullName>
    </recommendedName>
</protein>
<organism evidence="2">
    <name type="scientific">Paraconexibacter sp. AEG42_29</name>
    <dbReference type="NCBI Taxonomy" id="2997339"/>
    <lineage>
        <taxon>Bacteria</taxon>
        <taxon>Bacillati</taxon>
        <taxon>Actinomycetota</taxon>
        <taxon>Thermoleophilia</taxon>
        <taxon>Solirubrobacterales</taxon>
        <taxon>Paraconexibacteraceae</taxon>
        <taxon>Paraconexibacter</taxon>
    </lineage>
</organism>
<gene>
    <name evidence="2" type="ORF">DSM112329_00983</name>
</gene>
<dbReference type="EMBL" id="CP114014">
    <property type="protein sequence ID" value="XAY04153.1"/>
    <property type="molecule type" value="Genomic_DNA"/>
</dbReference>
<dbReference type="PANTHER" id="PTHR34853:SF1">
    <property type="entry name" value="LIPASE 5"/>
    <property type="match status" value="1"/>
</dbReference>
<feature type="signal peptide" evidence="1">
    <location>
        <begin position="1"/>
        <end position="20"/>
    </location>
</feature>
<evidence type="ECO:0008006" key="3">
    <source>
        <dbReference type="Google" id="ProtNLM"/>
    </source>
</evidence>
<dbReference type="InterPro" id="IPR029058">
    <property type="entry name" value="AB_hydrolase_fold"/>
</dbReference>
<name>A0AAU7ARE2_9ACTN</name>
<dbReference type="SUPFAM" id="SSF53474">
    <property type="entry name" value="alpha/beta-Hydrolases"/>
    <property type="match status" value="1"/>
</dbReference>
<feature type="chain" id="PRO_5043571260" description="Lipase" evidence="1">
    <location>
        <begin position="21"/>
        <end position="494"/>
    </location>
</feature>
<dbReference type="Pfam" id="PF03583">
    <property type="entry name" value="LIP"/>
    <property type="match status" value="1"/>
</dbReference>
<dbReference type="AlphaFoldDB" id="A0AAU7ARE2"/>
<accession>A0AAU7ARE2</accession>
<evidence type="ECO:0000256" key="1">
    <source>
        <dbReference type="SAM" id="SignalP"/>
    </source>
</evidence>
<dbReference type="RefSeq" id="WP_354700697.1">
    <property type="nucleotide sequence ID" value="NZ_CP114014.1"/>
</dbReference>